<evidence type="ECO:0000256" key="1">
    <source>
        <dbReference type="ARBA" id="ARBA00023125"/>
    </source>
</evidence>
<dbReference type="PANTHER" id="PTHR46797:SF1">
    <property type="entry name" value="METHYLPHOSPHONATE SYNTHASE"/>
    <property type="match status" value="1"/>
</dbReference>
<feature type="domain" description="HTH cro/C1-type" evidence="2">
    <location>
        <begin position="11"/>
        <end position="65"/>
    </location>
</feature>
<dbReference type="InterPro" id="IPR050807">
    <property type="entry name" value="TransReg_Diox_bact_type"/>
</dbReference>
<dbReference type="PANTHER" id="PTHR46797">
    <property type="entry name" value="HTH-TYPE TRANSCRIPTIONAL REGULATOR"/>
    <property type="match status" value="1"/>
</dbReference>
<evidence type="ECO:0000259" key="2">
    <source>
        <dbReference type="PROSITE" id="PS50943"/>
    </source>
</evidence>
<dbReference type="PROSITE" id="PS50943">
    <property type="entry name" value="HTH_CROC1"/>
    <property type="match status" value="1"/>
</dbReference>
<proteinExistence type="predicted"/>
<name>A0A4V3CQ32_9GAMM</name>
<gene>
    <name evidence="3" type="ORF">DEU29_102170</name>
</gene>
<sequence>MTSLNTIGQALAAERKSRKLTQQQVAQATGIHKSTLSEIENGRFTGSLDILLRYIHYLNFDLAIQQRQHTLPDWDDLDDLFKDDE</sequence>
<evidence type="ECO:0000313" key="3">
    <source>
        <dbReference type="EMBL" id="TDP40270.1"/>
    </source>
</evidence>
<dbReference type="GO" id="GO:0003677">
    <property type="term" value="F:DNA binding"/>
    <property type="evidence" value="ECO:0007669"/>
    <property type="project" value="UniProtKB-KW"/>
</dbReference>
<keyword evidence="1" id="KW-0238">DNA-binding</keyword>
<dbReference type="Proteomes" id="UP000295531">
    <property type="component" value="Unassembled WGS sequence"/>
</dbReference>
<dbReference type="GO" id="GO:0005829">
    <property type="term" value="C:cytosol"/>
    <property type="evidence" value="ECO:0007669"/>
    <property type="project" value="TreeGrafter"/>
</dbReference>
<accession>A0A4V3CQ32</accession>
<dbReference type="OrthoDB" id="2986852at2"/>
<dbReference type="Gene3D" id="1.10.260.40">
    <property type="entry name" value="lambda repressor-like DNA-binding domains"/>
    <property type="match status" value="1"/>
</dbReference>
<evidence type="ECO:0000313" key="4">
    <source>
        <dbReference type="Proteomes" id="UP000295531"/>
    </source>
</evidence>
<dbReference type="SUPFAM" id="SSF47413">
    <property type="entry name" value="lambda repressor-like DNA-binding domains"/>
    <property type="match status" value="1"/>
</dbReference>
<dbReference type="InterPro" id="IPR001387">
    <property type="entry name" value="Cro/C1-type_HTH"/>
</dbReference>
<dbReference type="Pfam" id="PF01381">
    <property type="entry name" value="HTH_3"/>
    <property type="match status" value="1"/>
</dbReference>
<comment type="caution">
    <text evidence="3">The sequence shown here is derived from an EMBL/GenBank/DDBJ whole genome shotgun (WGS) entry which is preliminary data.</text>
</comment>
<dbReference type="AlphaFoldDB" id="A0A4V3CQ32"/>
<dbReference type="SMART" id="SM00530">
    <property type="entry name" value="HTH_XRE"/>
    <property type="match status" value="1"/>
</dbReference>
<dbReference type="RefSeq" id="WP_133538730.1">
    <property type="nucleotide sequence ID" value="NZ_SNXI01000002.1"/>
</dbReference>
<dbReference type="EMBL" id="SNXI01000002">
    <property type="protein sequence ID" value="TDP40270.1"/>
    <property type="molecule type" value="Genomic_DNA"/>
</dbReference>
<dbReference type="CDD" id="cd00093">
    <property type="entry name" value="HTH_XRE"/>
    <property type="match status" value="1"/>
</dbReference>
<reference evidence="3 4" key="1">
    <citation type="submission" date="2019-03" db="EMBL/GenBank/DDBJ databases">
        <title>Freshwater and sediment microbial communities from various areas in North America, analyzing microbe dynamics in response to fracking.</title>
        <authorList>
            <person name="Lamendella R."/>
        </authorList>
    </citation>
    <scope>NUCLEOTIDE SEQUENCE [LARGE SCALE GENOMIC DNA]</scope>
    <source>
        <strain evidence="3 4">18_TX</strain>
    </source>
</reference>
<dbReference type="GO" id="GO:0003700">
    <property type="term" value="F:DNA-binding transcription factor activity"/>
    <property type="evidence" value="ECO:0007669"/>
    <property type="project" value="TreeGrafter"/>
</dbReference>
<organism evidence="3 4">
    <name type="scientific">Idiomarina aquatica</name>
    <dbReference type="NCBI Taxonomy" id="1327752"/>
    <lineage>
        <taxon>Bacteria</taxon>
        <taxon>Pseudomonadati</taxon>
        <taxon>Pseudomonadota</taxon>
        <taxon>Gammaproteobacteria</taxon>
        <taxon>Alteromonadales</taxon>
        <taxon>Idiomarinaceae</taxon>
        <taxon>Idiomarina</taxon>
    </lineage>
</organism>
<keyword evidence="4" id="KW-1185">Reference proteome</keyword>
<protein>
    <submittedName>
        <fullName evidence="3">Helix-turn-helix protein</fullName>
    </submittedName>
</protein>
<dbReference type="InterPro" id="IPR010982">
    <property type="entry name" value="Lambda_DNA-bd_dom_sf"/>
</dbReference>